<feature type="region of interest" description="Disordered" evidence="7">
    <location>
        <begin position="357"/>
        <end position="377"/>
    </location>
</feature>
<name>A0A5J4SKX7_9ZZZZ</name>
<feature type="domain" description="TonB-dependent receptor plug" evidence="9">
    <location>
        <begin position="122"/>
        <end position="228"/>
    </location>
</feature>
<protein>
    <submittedName>
        <fullName evidence="10">TonB-dependent receptor SusC</fullName>
    </submittedName>
</protein>
<feature type="domain" description="TonB-dependent receptor-like beta-barrel" evidence="8">
    <location>
        <begin position="370"/>
        <end position="847"/>
    </location>
</feature>
<comment type="subcellular location">
    <subcellularLocation>
        <location evidence="1">Cell outer membrane</location>
        <topology evidence="1">Multi-pass membrane protein</topology>
    </subcellularLocation>
</comment>
<evidence type="ECO:0000256" key="1">
    <source>
        <dbReference type="ARBA" id="ARBA00004571"/>
    </source>
</evidence>
<dbReference type="Pfam" id="PF13715">
    <property type="entry name" value="CarbopepD_reg_2"/>
    <property type="match status" value="1"/>
</dbReference>
<dbReference type="InterPro" id="IPR037066">
    <property type="entry name" value="Plug_dom_sf"/>
</dbReference>
<evidence type="ECO:0000256" key="2">
    <source>
        <dbReference type="ARBA" id="ARBA00022448"/>
    </source>
</evidence>
<evidence type="ECO:0000259" key="9">
    <source>
        <dbReference type="Pfam" id="PF07715"/>
    </source>
</evidence>
<dbReference type="PROSITE" id="PS52016">
    <property type="entry name" value="TONB_DEPENDENT_REC_3"/>
    <property type="match status" value="1"/>
</dbReference>
<dbReference type="GO" id="GO:0009279">
    <property type="term" value="C:cell outer membrane"/>
    <property type="evidence" value="ECO:0007669"/>
    <property type="project" value="UniProtKB-SubCell"/>
</dbReference>
<dbReference type="Pfam" id="PF00593">
    <property type="entry name" value="TonB_dep_Rec_b-barrel"/>
    <property type="match status" value="1"/>
</dbReference>
<dbReference type="InterPro" id="IPR012910">
    <property type="entry name" value="Plug_dom"/>
</dbReference>
<gene>
    <name evidence="10" type="ORF">EZS27_006589</name>
</gene>
<dbReference type="Gene3D" id="2.40.170.20">
    <property type="entry name" value="TonB-dependent receptor, beta-barrel domain"/>
    <property type="match status" value="1"/>
</dbReference>
<dbReference type="InterPro" id="IPR023996">
    <property type="entry name" value="TonB-dep_OMP_SusC/RagA"/>
</dbReference>
<dbReference type="Pfam" id="PF07715">
    <property type="entry name" value="Plug"/>
    <property type="match status" value="1"/>
</dbReference>
<dbReference type="SUPFAM" id="SSF56935">
    <property type="entry name" value="Porins"/>
    <property type="match status" value="1"/>
</dbReference>
<dbReference type="InterPro" id="IPR036942">
    <property type="entry name" value="Beta-barrel_TonB_sf"/>
</dbReference>
<evidence type="ECO:0000256" key="7">
    <source>
        <dbReference type="SAM" id="MobiDB-lite"/>
    </source>
</evidence>
<keyword evidence="5" id="KW-0472">Membrane</keyword>
<evidence type="ECO:0000256" key="3">
    <source>
        <dbReference type="ARBA" id="ARBA00022692"/>
    </source>
</evidence>
<reference evidence="10" key="1">
    <citation type="submission" date="2019-03" db="EMBL/GenBank/DDBJ databases">
        <title>Single cell metagenomics reveals metabolic interactions within the superorganism composed of flagellate Streblomastix strix and complex community of Bacteroidetes bacteria on its surface.</title>
        <authorList>
            <person name="Treitli S.C."/>
            <person name="Kolisko M."/>
            <person name="Husnik F."/>
            <person name="Keeling P."/>
            <person name="Hampl V."/>
        </authorList>
    </citation>
    <scope>NUCLEOTIDE SEQUENCE</scope>
    <source>
        <strain evidence="10">STM</strain>
    </source>
</reference>
<keyword evidence="4" id="KW-0798">TonB box</keyword>
<organism evidence="10">
    <name type="scientific">termite gut metagenome</name>
    <dbReference type="NCBI Taxonomy" id="433724"/>
    <lineage>
        <taxon>unclassified sequences</taxon>
        <taxon>metagenomes</taxon>
        <taxon>organismal metagenomes</taxon>
    </lineage>
</organism>
<keyword evidence="3" id="KW-0812">Transmembrane</keyword>
<keyword evidence="2" id="KW-0813">Transport</keyword>
<evidence type="ECO:0000259" key="8">
    <source>
        <dbReference type="Pfam" id="PF00593"/>
    </source>
</evidence>
<evidence type="ECO:0000256" key="4">
    <source>
        <dbReference type="ARBA" id="ARBA00023077"/>
    </source>
</evidence>
<dbReference type="SUPFAM" id="SSF49464">
    <property type="entry name" value="Carboxypeptidase regulatory domain-like"/>
    <property type="match status" value="1"/>
</dbReference>
<evidence type="ECO:0000256" key="6">
    <source>
        <dbReference type="ARBA" id="ARBA00023237"/>
    </source>
</evidence>
<dbReference type="Gene3D" id="2.170.130.10">
    <property type="entry name" value="TonB-dependent receptor, plug domain"/>
    <property type="match status" value="1"/>
</dbReference>
<keyword evidence="10" id="KW-0675">Receptor</keyword>
<evidence type="ECO:0000256" key="5">
    <source>
        <dbReference type="ARBA" id="ARBA00023136"/>
    </source>
</evidence>
<comment type="caution">
    <text evidence="10">The sequence shown here is derived from an EMBL/GenBank/DDBJ whole genome shotgun (WGS) entry which is preliminary data.</text>
</comment>
<dbReference type="InterPro" id="IPR023997">
    <property type="entry name" value="TonB-dep_OMP_SusC/RagA_CS"/>
</dbReference>
<dbReference type="NCBIfam" id="TIGR04056">
    <property type="entry name" value="OMP_RagA_SusC"/>
    <property type="match status" value="1"/>
</dbReference>
<dbReference type="InterPro" id="IPR008969">
    <property type="entry name" value="CarboxyPept-like_regulatory"/>
</dbReference>
<dbReference type="AlphaFoldDB" id="A0A5J4SKX7"/>
<dbReference type="InterPro" id="IPR039426">
    <property type="entry name" value="TonB-dep_rcpt-like"/>
</dbReference>
<dbReference type="NCBIfam" id="TIGR04057">
    <property type="entry name" value="SusC_RagA_signa"/>
    <property type="match status" value="1"/>
</dbReference>
<dbReference type="EMBL" id="SNRY01000152">
    <property type="protein sequence ID" value="KAA6345855.1"/>
    <property type="molecule type" value="Genomic_DNA"/>
</dbReference>
<proteinExistence type="predicted"/>
<evidence type="ECO:0000313" key="10">
    <source>
        <dbReference type="EMBL" id="KAA6345855.1"/>
    </source>
</evidence>
<accession>A0A5J4SKX7</accession>
<dbReference type="InterPro" id="IPR000531">
    <property type="entry name" value="Beta-barrel_TonB"/>
</dbReference>
<keyword evidence="6" id="KW-0998">Cell outer membrane</keyword>
<sequence length="976" mass="109376">MKKNFILKNNWYVWRKTLCMLCILSCTFVAYAQQRVNGTVVGSNSEPIIGASVVEKGTSNGVVTDISGKFTLNVAAGKKLLITYVGYVSKEITAAANLSIVLEEDINILESVVVIGYGTLDKKLVTSSIKSIQAEELPTGLGGSTIANAMEGKVSGLIMSQTASPNSSLTLQLRGMASVNTSRAPLVVIDGMPGGDIRSVVQEDIQSIDILKDASAGAIYGTRATGGVILITTKQAKEGKMKLSYTGEMTLKKNYGRPDILSSEEFTQYRSALIDHGNNVNWWNEGMADNPTSYRHLATLQGGTENSKIYATLMYEDNRGVLMGDNRKDVSGRINGSFKTLEGWLDINTHIDYRQANRNQSKPNVGQLIGNNPTRSPYDSSTLSGYNIWLNDLDDYNTIADAAMTDDKGLDKWFRPDVELKLNILPIKGLSYTQSIGYENRQWERRYYQSMNSRPQLNVGIKGKATLEFSKTELLNSDGYFSYVNQFGDNYINAIAGYSYFEQNGESFSMTNQNFSVDGIKMWDIGKGSWLSDGKAEMSSSKQITQRLSAYFARVNYSYKYKYTATASFRKEGSSKFAVDNRWGNFWSLSASWRLSNEDFLKNISWINDLNVRAGYGVTGNEGFAADYAATMYGSDTYWKLPNGDWVYSYGITKNINRELGWEEKHEWNIGAEYSLFDNRLYGKIDFYRRNVEGLIYNVEVPQPPYTESQMYKNIGTLKNTGWEFEIGGDVVRSKDWNYSTSLTLSHNETSIGSLWGNNTYYDGASTGWGGSVHRIEENAKVGSFFVWRFAGFDNGGFLIYDKDGNKVDGASTKRVEDKQYVGNFMPLLIAGWSHNLKYKNWELSMTLTSRIKADVYNHVEQALGFQAGSKGNVLRDAFVKHNDITGQVLATDYFLEDASFLKIQNVNLSYLFKSKKYLKLVDNIRFYLAANNVYTFTKYSGLNPEVDITGWESGIEWNAVYPQTRTCALGIQVNF</sequence>